<dbReference type="PANTHER" id="PTHR34985">
    <property type="entry name" value="SLR0554 PROTEIN"/>
    <property type="match status" value="1"/>
</dbReference>
<evidence type="ECO:0000313" key="3">
    <source>
        <dbReference type="Proteomes" id="UP000310300"/>
    </source>
</evidence>
<sequence length="816" mass="94210">MLDKVTQPKKIKYDRDIQYAFASSRLATNWTNHNMAWSDFMQKLSSTVRTKESLLDYNKMSKSEQANVKDVGGFVGGYLKEGKRRAGQVMNRSMLTLDIDYAAQDMVDMLSMFYDFAYCVYSTHKHRDVSPRLRLVVPLKRNVNSDEYEAVGRKVADMVGMDYFDDTTYQPHRLMYWPSTSNDAEFFFSYEDLPLLDPDKVLDEYVNWTDTLEWPTSSREESKTRHLADKQGNPEEKPGIVGAFCRAYSIEEAIDTFIPELYDHHSSNRYTYHEGSTSGGLVLYENGKFAYSHHNTDPVSGLLVNSFDLIRIHLYGAQDEDVKADTPINRLPSYKAMQTKAQNDERVKKQLINDRISSAADDFDEINTGDDDSWDETLEITSKGTFKASIPNIEIILRNDSNLKGKIAFNEFTKQIECLGKTPWNKDFKTRQWQDGDDSALRSYIEKIYEIHHSGKTKDAIISVALQNAYHPVRDYLNNLEWDKKPRLETLFIKYLGVEDSKVNRTITRKSLTAGVARVMEPGCKFDYMLTLYGPQGVGKSAILKKLGGGWFSDSLVSVTGKEAYEALQGVWIMEMAELAATRKAEVEAIKHFISKQIDRFRVAYGHYIEDFPRQCIFIGTTNKVDFLRDETGGRRFWPMTVNPDKVEVKWSKLTKDEINQIWAEAKHYYEQGEELYLDPELEEEMRSIQSKHTEESPYLGIIEEFLNTPIPSNWNEMSISERRDFYKFGDDSISEQSSKLVQRDRVCALEIFIECFGKDKGDGRGSMELKKITNALRQLNDWEVYDGNKEGKLKFGKEYGKQKAYVRQDHFNDLI</sequence>
<feature type="domain" description="Virulence-associated protein E-like" evidence="1">
    <location>
        <begin position="477"/>
        <end position="694"/>
    </location>
</feature>
<dbReference type="Pfam" id="PF05272">
    <property type="entry name" value="VapE-like_dom"/>
    <property type="match status" value="1"/>
</dbReference>
<keyword evidence="3" id="KW-1185">Reference proteome</keyword>
<dbReference type="Proteomes" id="UP000310300">
    <property type="component" value="Segment"/>
</dbReference>
<evidence type="ECO:0000313" key="2">
    <source>
        <dbReference type="EMBL" id="QBJ05166.1"/>
    </source>
</evidence>
<dbReference type="GeneID" id="55014861"/>
<dbReference type="KEGG" id="vg:55014861"/>
<dbReference type="SUPFAM" id="SSF52540">
    <property type="entry name" value="P-loop containing nucleoside triphosphate hydrolases"/>
    <property type="match status" value="1"/>
</dbReference>
<name>A0A4P6QXL6_9CAUD</name>
<evidence type="ECO:0000259" key="1">
    <source>
        <dbReference type="Pfam" id="PF05272"/>
    </source>
</evidence>
<proteinExistence type="predicted"/>
<dbReference type="PANTHER" id="PTHR34985:SF1">
    <property type="entry name" value="SLR0554 PROTEIN"/>
    <property type="match status" value="1"/>
</dbReference>
<dbReference type="InterPro" id="IPR027417">
    <property type="entry name" value="P-loop_NTPase"/>
</dbReference>
<protein>
    <submittedName>
        <fullName evidence="2">DNA primase</fullName>
    </submittedName>
</protein>
<dbReference type="InterPro" id="IPR007936">
    <property type="entry name" value="VapE-like_dom"/>
</dbReference>
<reference evidence="3" key="1">
    <citation type="submission" date="2019-01" db="EMBL/GenBank/DDBJ databases">
        <title>New genus Fibralongavirus in Staphylococcus pseudintermedius Siphoviridae phages.</title>
        <authorList>
            <person name="Zeman M."/>
            <person name="Vrbovska V."/>
            <person name="Bardy P."/>
            <person name="Pantucek R."/>
        </authorList>
    </citation>
    <scope>NUCLEOTIDE SEQUENCE [LARGE SCALE GENOMIC DNA]</scope>
</reference>
<organism evidence="2 3">
    <name type="scientific">Staphylococcus phage vB_SpsS_QT1</name>
    <dbReference type="NCBI Taxonomy" id="2510452"/>
    <lineage>
        <taxon>Viruses</taxon>
        <taxon>Duplodnaviria</taxon>
        <taxon>Heunggongvirae</taxon>
        <taxon>Uroviricota</taxon>
        <taxon>Caudoviricetes</taxon>
        <taxon>Fibralongavirus</taxon>
        <taxon>Fibralongavirus QT1</taxon>
    </lineage>
</organism>
<dbReference type="EMBL" id="MK450538">
    <property type="protein sequence ID" value="QBJ05166.1"/>
    <property type="molecule type" value="Genomic_DNA"/>
</dbReference>
<accession>A0A4P6QXL6</accession>
<dbReference type="RefSeq" id="YP_009823351.1">
    <property type="nucleotide sequence ID" value="NC_048192.1"/>
</dbReference>